<name>A0A0N4XSF4_NIPBR</name>
<evidence type="ECO:0000313" key="4">
    <source>
        <dbReference type="Proteomes" id="UP000271162"/>
    </source>
</evidence>
<accession>A0A0N4XSF4</accession>
<dbReference type="GO" id="GO:0005737">
    <property type="term" value="C:cytoplasm"/>
    <property type="evidence" value="ECO:0007669"/>
    <property type="project" value="TreeGrafter"/>
</dbReference>
<feature type="domain" description="Clustered mitochondria protein N-terminal" evidence="2">
    <location>
        <begin position="79"/>
        <end position="150"/>
    </location>
</feature>
<organism evidence="5">
    <name type="scientific">Nippostrongylus brasiliensis</name>
    <name type="common">Rat hookworm</name>
    <dbReference type="NCBI Taxonomy" id="27835"/>
    <lineage>
        <taxon>Eukaryota</taxon>
        <taxon>Metazoa</taxon>
        <taxon>Ecdysozoa</taxon>
        <taxon>Nematoda</taxon>
        <taxon>Chromadorea</taxon>
        <taxon>Rhabditida</taxon>
        <taxon>Rhabditina</taxon>
        <taxon>Rhabditomorpha</taxon>
        <taxon>Strongyloidea</taxon>
        <taxon>Heligmosomidae</taxon>
        <taxon>Nippostrongylus</taxon>
    </lineage>
</organism>
<dbReference type="OMA" id="DMRIDFI"/>
<proteinExistence type="predicted"/>
<dbReference type="InterPro" id="IPR028275">
    <property type="entry name" value="CLU_N"/>
</dbReference>
<dbReference type="GO" id="GO:0048312">
    <property type="term" value="P:intracellular distribution of mitochondria"/>
    <property type="evidence" value="ECO:0007669"/>
    <property type="project" value="TreeGrafter"/>
</dbReference>
<evidence type="ECO:0000256" key="1">
    <source>
        <dbReference type="SAM" id="MobiDB-lite"/>
    </source>
</evidence>
<protein>
    <submittedName>
        <fullName evidence="5">Clustered mitochondria protein homolog (inferred by orthology to a C. elegans protein)</fullName>
    </submittedName>
</protein>
<dbReference type="WBParaSite" id="NBR_0000545601-mRNA-1">
    <property type="protein sequence ID" value="NBR_0000545601-mRNA-1"/>
    <property type="gene ID" value="NBR_0000545601"/>
</dbReference>
<reference evidence="5" key="1">
    <citation type="submission" date="2017-02" db="UniProtKB">
        <authorList>
            <consortium name="WormBaseParasite"/>
        </authorList>
    </citation>
    <scope>IDENTIFICATION</scope>
</reference>
<dbReference type="Pfam" id="PF15044">
    <property type="entry name" value="CLU_N"/>
    <property type="match status" value="1"/>
</dbReference>
<evidence type="ECO:0000259" key="2">
    <source>
        <dbReference type="Pfam" id="PF15044"/>
    </source>
</evidence>
<sequence length="235" mass="25404">MTSAEVDSAIVVNSKDTIEPQLPDSGNASVSGSPDCVPANGEVGDSSATAKTATQDAVLTLTIQPTVGDSFEFQINSGEMVQELHQVLLEREATCHKTCFSLQLNGVGLDNFTEIRAIPDLVDGSVLHVVEEPYTMREARVHIRHVRDLIRHTDQAEAASAVDMSSLSFLTSVNLQERGDKEKPFDGLPPEYVVPGTKVSLLAFLYLLWSGLPLPLATQEVLFSKFVPLTLGVVK</sequence>
<reference evidence="3 4" key="2">
    <citation type="submission" date="2018-11" db="EMBL/GenBank/DDBJ databases">
        <authorList>
            <consortium name="Pathogen Informatics"/>
        </authorList>
    </citation>
    <scope>NUCLEOTIDE SEQUENCE [LARGE SCALE GENOMIC DNA]</scope>
</reference>
<dbReference type="PANTHER" id="PTHR12601:SF6">
    <property type="entry name" value="CLUSTERED MITOCHONDRIA PROTEIN HOMOLOG"/>
    <property type="match status" value="1"/>
</dbReference>
<dbReference type="STRING" id="27835.A0A0N4XSF4"/>
<dbReference type="EMBL" id="UYSL01013248">
    <property type="protein sequence ID" value="VDL69047.1"/>
    <property type="molecule type" value="Genomic_DNA"/>
</dbReference>
<dbReference type="InterPro" id="IPR027523">
    <property type="entry name" value="CLU_prot"/>
</dbReference>
<dbReference type="GO" id="GO:0003729">
    <property type="term" value="F:mRNA binding"/>
    <property type="evidence" value="ECO:0007669"/>
    <property type="project" value="TreeGrafter"/>
</dbReference>
<dbReference type="AlphaFoldDB" id="A0A0N4XSF4"/>
<gene>
    <name evidence="3" type="ORF">NBR_LOCUS5458</name>
</gene>
<evidence type="ECO:0000313" key="5">
    <source>
        <dbReference type="WBParaSite" id="NBR_0000545601-mRNA-1"/>
    </source>
</evidence>
<evidence type="ECO:0000313" key="3">
    <source>
        <dbReference type="EMBL" id="VDL69047.1"/>
    </source>
</evidence>
<dbReference type="PANTHER" id="PTHR12601">
    <property type="entry name" value="EUKARYOTIC TRANSLATION INITIATION FACTOR 3 SUBUNIT EIF-3"/>
    <property type="match status" value="1"/>
</dbReference>
<feature type="region of interest" description="Disordered" evidence="1">
    <location>
        <begin position="1"/>
        <end position="47"/>
    </location>
</feature>
<keyword evidence="4" id="KW-1185">Reference proteome</keyword>
<dbReference type="Proteomes" id="UP000271162">
    <property type="component" value="Unassembled WGS sequence"/>
</dbReference>